<dbReference type="Proteomes" id="UP000005238">
    <property type="component" value="Unassembled WGS sequence"/>
</dbReference>
<feature type="compositionally biased region" description="Basic residues" evidence="5">
    <location>
        <begin position="253"/>
        <end position="262"/>
    </location>
</feature>
<feature type="region of interest" description="Disordered" evidence="5">
    <location>
        <begin position="373"/>
        <end position="392"/>
    </location>
</feature>
<organism evidence="7 8">
    <name type="scientific">Phytophthora ramorum</name>
    <name type="common">Sudden oak death agent</name>
    <dbReference type="NCBI Taxonomy" id="164328"/>
    <lineage>
        <taxon>Eukaryota</taxon>
        <taxon>Sar</taxon>
        <taxon>Stramenopiles</taxon>
        <taxon>Oomycota</taxon>
        <taxon>Peronosporomycetes</taxon>
        <taxon>Peronosporales</taxon>
        <taxon>Peronosporaceae</taxon>
        <taxon>Phytophthora</taxon>
    </lineage>
</organism>
<dbReference type="Pfam" id="PF13385">
    <property type="entry name" value="Laminin_G_3"/>
    <property type="match status" value="1"/>
</dbReference>
<reference evidence="7" key="2">
    <citation type="submission" date="2015-06" db="UniProtKB">
        <authorList>
            <consortium name="EnsemblProtists"/>
        </authorList>
    </citation>
    <scope>IDENTIFICATION</scope>
    <source>
        <strain evidence="7">Pr102</strain>
    </source>
</reference>
<dbReference type="Gene3D" id="2.60.120.200">
    <property type="match status" value="1"/>
</dbReference>
<dbReference type="InterPro" id="IPR013083">
    <property type="entry name" value="Znf_RING/FYVE/PHD"/>
</dbReference>
<dbReference type="PANTHER" id="PTHR10131:SF94">
    <property type="entry name" value="TNF RECEPTOR-ASSOCIATED FACTOR 4"/>
    <property type="match status" value="1"/>
</dbReference>
<feature type="compositionally biased region" description="Basic and acidic residues" evidence="5">
    <location>
        <begin position="379"/>
        <end position="391"/>
    </location>
</feature>
<dbReference type="SUPFAM" id="SSF49599">
    <property type="entry name" value="TRAF domain-like"/>
    <property type="match status" value="1"/>
</dbReference>
<dbReference type="InterPro" id="IPR013320">
    <property type="entry name" value="ConA-like_dom_sf"/>
</dbReference>
<evidence type="ECO:0000256" key="2">
    <source>
        <dbReference type="ARBA" id="ARBA00022771"/>
    </source>
</evidence>
<evidence type="ECO:0000256" key="4">
    <source>
        <dbReference type="PROSITE-ProRule" id="PRU00207"/>
    </source>
</evidence>
<dbReference type="Gene3D" id="3.30.40.10">
    <property type="entry name" value="Zinc/RING finger domain, C3HC4 (zinc finger)"/>
    <property type="match status" value="4"/>
</dbReference>
<keyword evidence="1 4" id="KW-0479">Metal-binding</keyword>
<dbReference type="AlphaFoldDB" id="H3GPA3"/>
<feature type="zinc finger region" description="TRAF-type" evidence="4">
    <location>
        <begin position="726"/>
        <end position="761"/>
    </location>
</feature>
<keyword evidence="3 4" id="KW-0862">Zinc</keyword>
<dbReference type="OMA" id="RERPCPN"/>
<dbReference type="HOGENOM" id="CLU_322799_0_0_1"/>
<name>H3GPA3_PHYRM</name>
<dbReference type="eggNOG" id="ENOG502RZ5E">
    <property type="taxonomic scope" value="Eukaryota"/>
</dbReference>
<evidence type="ECO:0000256" key="5">
    <source>
        <dbReference type="SAM" id="MobiDB-lite"/>
    </source>
</evidence>
<dbReference type="EMBL" id="DS566029">
    <property type="status" value="NOT_ANNOTATED_CDS"/>
    <property type="molecule type" value="Genomic_DNA"/>
</dbReference>
<evidence type="ECO:0000313" key="8">
    <source>
        <dbReference type="Proteomes" id="UP000005238"/>
    </source>
</evidence>
<dbReference type="Pfam" id="PF02176">
    <property type="entry name" value="zf-TRAF"/>
    <property type="match status" value="1"/>
</dbReference>
<dbReference type="VEuPathDB" id="FungiDB:KRP22_4499"/>
<feature type="domain" description="TRAF-type" evidence="6">
    <location>
        <begin position="726"/>
        <end position="761"/>
    </location>
</feature>
<dbReference type="PANTHER" id="PTHR10131">
    <property type="entry name" value="TNF RECEPTOR ASSOCIATED FACTOR"/>
    <property type="match status" value="1"/>
</dbReference>
<protein>
    <recommendedName>
        <fullName evidence="6">TRAF-type domain-containing protein</fullName>
    </recommendedName>
</protein>
<accession>H3GPA3</accession>
<feature type="region of interest" description="Disordered" evidence="5">
    <location>
        <begin position="253"/>
        <end position="275"/>
    </location>
</feature>
<dbReference type="GO" id="GO:0005737">
    <property type="term" value="C:cytoplasm"/>
    <property type="evidence" value="ECO:0000318"/>
    <property type="project" value="GO_Central"/>
</dbReference>
<dbReference type="SUPFAM" id="SSF49899">
    <property type="entry name" value="Concanavalin A-like lectins/glucanases"/>
    <property type="match status" value="1"/>
</dbReference>
<dbReference type="STRING" id="164328.H3GPA3"/>
<sequence length="789" mass="90563">MKFPQEEQEAHEAKECVVTERRRHIAADALLVNEEIVCGWCQQMVKKRKLLDHQEDECSERERPCPNAVNGCKEWVPVGKFDEHMRTDCVVTVERNTLAARAREKNSPVTCPECGVVVRLRYLDRHFRDECVSRVVPCKNVAHGCKARLRWRDRHLHEDFLSLSKDRSMLQFKTGGNAYIAINNSKNQASSQSSWDLSPPWTAEYYVWMVNAEEEILSLHRSSLELMETVAVNTLENEQWQAKSDACKKKLKELKQKRKRKASDRAQGAHLSGEDMSNAAKQLAEDFNEAESGLLATRKEVALARGWIEANIVEAKRVLDADVPDEEAKQALLTAVADQTAQFLQERMLLVQLLPAADRAVLSDLEAWAKQLSSGNPSKEQKAERQRKAAEQNKLLKKRNEFQVSLEALDPEGADFSRLQRRYEREIANVDAKLALVSENKSTQLLERCGRHIIASSTKNVISLVAGPKGEVIFYRPSGAKAARDVNFQVRLERNRWNHVVFSAGAKELSLFLNGELRTTRRGVFDLPMSRIGSKDKSESFQGFIHEVRYWKESRTIEQIRQTAASILHVAKCKSLLGYWTFEEGLGDLVDDMSLKLPRSACLETNWVTYDSPQVRKRFGLPPTPSLRDQTCCVVNQKLKLLAQRARDRELEVVPCRQHCEQVVASRHLESHHRAECVHRMVVCKEVGCDQVFRLSDESEHLRTKCERHLLRDELVRRFHDKRELVECVLNCPERVQRRLLTLHCHKECVNRLITCPWDDCGETIVAKTLSVHLDRDCLSKIKETRRTM</sequence>
<feature type="zinc finger region" description="TRAF-type" evidence="4">
    <location>
        <begin position="108"/>
        <end position="149"/>
    </location>
</feature>
<keyword evidence="8" id="KW-1185">Reference proteome</keyword>
<dbReference type="InterPro" id="IPR001293">
    <property type="entry name" value="Znf_TRAF"/>
</dbReference>
<reference evidence="8" key="1">
    <citation type="journal article" date="2006" name="Science">
        <title>Phytophthora genome sequences uncover evolutionary origins and mechanisms of pathogenesis.</title>
        <authorList>
            <person name="Tyler B.M."/>
            <person name="Tripathy S."/>
            <person name="Zhang X."/>
            <person name="Dehal P."/>
            <person name="Jiang R.H."/>
            <person name="Aerts A."/>
            <person name="Arredondo F.D."/>
            <person name="Baxter L."/>
            <person name="Bensasson D."/>
            <person name="Beynon J.L."/>
            <person name="Chapman J."/>
            <person name="Damasceno C.M."/>
            <person name="Dorrance A.E."/>
            <person name="Dou D."/>
            <person name="Dickerman A.W."/>
            <person name="Dubchak I.L."/>
            <person name="Garbelotto M."/>
            <person name="Gijzen M."/>
            <person name="Gordon S.G."/>
            <person name="Govers F."/>
            <person name="Grunwald N.J."/>
            <person name="Huang W."/>
            <person name="Ivors K.L."/>
            <person name="Jones R.W."/>
            <person name="Kamoun S."/>
            <person name="Krampis K."/>
            <person name="Lamour K.H."/>
            <person name="Lee M.K."/>
            <person name="McDonald W.H."/>
            <person name="Medina M."/>
            <person name="Meijer H.J."/>
            <person name="Nordberg E.K."/>
            <person name="Maclean D.J."/>
            <person name="Ospina-Giraldo M.D."/>
            <person name="Morris P.F."/>
            <person name="Phuntumart V."/>
            <person name="Putnam N.H."/>
            <person name="Rash S."/>
            <person name="Rose J.K."/>
            <person name="Sakihama Y."/>
            <person name="Salamov A.A."/>
            <person name="Savidor A."/>
            <person name="Scheuring C.F."/>
            <person name="Smith B.M."/>
            <person name="Sobral B.W."/>
            <person name="Terry A."/>
            <person name="Torto-Alalibo T.A."/>
            <person name="Win J."/>
            <person name="Xu Z."/>
            <person name="Zhang H."/>
            <person name="Grigoriev I.V."/>
            <person name="Rokhsar D.S."/>
            <person name="Boore J.L."/>
        </authorList>
    </citation>
    <scope>NUCLEOTIDE SEQUENCE [LARGE SCALE GENOMIC DNA]</scope>
    <source>
        <strain evidence="8">Pr102</strain>
    </source>
</reference>
<evidence type="ECO:0000256" key="1">
    <source>
        <dbReference type="ARBA" id="ARBA00022723"/>
    </source>
</evidence>
<evidence type="ECO:0000259" key="6">
    <source>
        <dbReference type="PROSITE" id="PS50145"/>
    </source>
</evidence>
<dbReference type="VEuPathDB" id="FungiDB:KRP23_13785"/>
<dbReference type="GO" id="GO:0008270">
    <property type="term" value="F:zinc ion binding"/>
    <property type="evidence" value="ECO:0007669"/>
    <property type="project" value="UniProtKB-KW"/>
</dbReference>
<evidence type="ECO:0000256" key="3">
    <source>
        <dbReference type="ARBA" id="ARBA00022833"/>
    </source>
</evidence>
<evidence type="ECO:0000313" key="7">
    <source>
        <dbReference type="EnsemblProtists" id="Phyra78509"/>
    </source>
</evidence>
<dbReference type="PROSITE" id="PS50145">
    <property type="entry name" value="ZF_TRAF"/>
    <property type="match status" value="2"/>
</dbReference>
<feature type="domain" description="TRAF-type" evidence="6">
    <location>
        <begin position="108"/>
        <end position="149"/>
    </location>
</feature>
<dbReference type="InParanoid" id="H3GPA3"/>
<dbReference type="EnsemblProtists" id="Phyra78509">
    <property type="protein sequence ID" value="Phyra78509"/>
    <property type="gene ID" value="Phyra78509"/>
</dbReference>
<keyword evidence="2 4" id="KW-0863">Zinc-finger</keyword>
<proteinExistence type="predicted"/>